<dbReference type="GO" id="GO:0009231">
    <property type="term" value="P:riboflavin biosynthetic process"/>
    <property type="evidence" value="ECO:0007669"/>
    <property type="project" value="InterPro"/>
</dbReference>
<evidence type="ECO:0000256" key="10">
    <source>
        <dbReference type="ARBA" id="ARBA00022827"/>
    </source>
</evidence>
<dbReference type="Pfam" id="PF06574">
    <property type="entry name" value="FAD_syn"/>
    <property type="match status" value="1"/>
</dbReference>
<dbReference type="GO" id="GO:0003919">
    <property type="term" value="F:FMN adenylyltransferase activity"/>
    <property type="evidence" value="ECO:0007669"/>
    <property type="project" value="UniProtKB-UniRule"/>
</dbReference>
<dbReference type="InterPro" id="IPR002606">
    <property type="entry name" value="Riboflavin_kinase_bac"/>
</dbReference>
<evidence type="ECO:0000256" key="9">
    <source>
        <dbReference type="ARBA" id="ARBA00022777"/>
    </source>
</evidence>
<keyword evidence="4 15" id="KW-0285">Flavoprotein</keyword>
<keyword evidence="7 15" id="KW-0548">Nucleotidyltransferase</keyword>
<keyword evidence="18" id="KW-1185">Reference proteome</keyword>
<evidence type="ECO:0000256" key="7">
    <source>
        <dbReference type="ARBA" id="ARBA00022695"/>
    </source>
</evidence>
<dbReference type="AlphaFoldDB" id="A0A2W1L0B9"/>
<dbReference type="NCBIfam" id="TIGR00083">
    <property type="entry name" value="ribF"/>
    <property type="match status" value="1"/>
</dbReference>
<dbReference type="SMART" id="SM00904">
    <property type="entry name" value="Flavokinase"/>
    <property type="match status" value="1"/>
</dbReference>
<evidence type="ECO:0000256" key="14">
    <source>
        <dbReference type="ARBA" id="ARBA00049494"/>
    </source>
</evidence>
<evidence type="ECO:0000256" key="8">
    <source>
        <dbReference type="ARBA" id="ARBA00022741"/>
    </source>
</evidence>
<dbReference type="EC" id="2.7.1.26" evidence="15"/>
<evidence type="ECO:0000256" key="13">
    <source>
        <dbReference type="ARBA" id="ARBA00047880"/>
    </source>
</evidence>
<dbReference type="PANTHER" id="PTHR22749">
    <property type="entry name" value="RIBOFLAVIN KINASE/FMN ADENYLYLTRANSFERASE"/>
    <property type="match status" value="1"/>
</dbReference>
<dbReference type="GO" id="GO:0009398">
    <property type="term" value="P:FMN biosynthetic process"/>
    <property type="evidence" value="ECO:0007669"/>
    <property type="project" value="UniProtKB-UniRule"/>
</dbReference>
<dbReference type="InterPro" id="IPR004821">
    <property type="entry name" value="Cyt_trans-like"/>
</dbReference>
<evidence type="ECO:0000256" key="2">
    <source>
        <dbReference type="ARBA" id="ARBA00004726"/>
    </source>
</evidence>
<dbReference type="Gene3D" id="3.40.50.620">
    <property type="entry name" value="HUPs"/>
    <property type="match status" value="1"/>
</dbReference>
<dbReference type="Gene3D" id="2.40.30.30">
    <property type="entry name" value="Riboflavin kinase-like"/>
    <property type="match status" value="1"/>
</dbReference>
<organism evidence="17 18">
    <name type="scientific">Paenibacillus sambharensis</name>
    <dbReference type="NCBI Taxonomy" id="1803190"/>
    <lineage>
        <taxon>Bacteria</taxon>
        <taxon>Bacillati</taxon>
        <taxon>Bacillota</taxon>
        <taxon>Bacilli</taxon>
        <taxon>Bacillales</taxon>
        <taxon>Paenibacillaceae</taxon>
        <taxon>Paenibacillus</taxon>
    </lineage>
</organism>
<dbReference type="EMBL" id="QKRB01000057">
    <property type="protein sequence ID" value="PZD93368.1"/>
    <property type="molecule type" value="Genomic_DNA"/>
</dbReference>
<keyword evidence="9 15" id="KW-0418">Kinase</keyword>
<dbReference type="UniPathway" id="UPA00276">
    <property type="reaction ID" value="UER00406"/>
</dbReference>
<dbReference type="CDD" id="cd02064">
    <property type="entry name" value="FAD_synthetase_N"/>
    <property type="match status" value="1"/>
</dbReference>
<keyword evidence="11 15" id="KW-0067">ATP-binding</keyword>
<dbReference type="EC" id="2.7.7.2" evidence="15"/>
<evidence type="ECO:0000256" key="4">
    <source>
        <dbReference type="ARBA" id="ARBA00022630"/>
    </source>
</evidence>
<evidence type="ECO:0000259" key="16">
    <source>
        <dbReference type="SMART" id="SM00904"/>
    </source>
</evidence>
<dbReference type="PIRSF" id="PIRSF004491">
    <property type="entry name" value="FAD_Synth"/>
    <property type="match status" value="1"/>
</dbReference>
<comment type="similarity">
    <text evidence="15">Belongs to the ribF family.</text>
</comment>
<evidence type="ECO:0000313" key="17">
    <source>
        <dbReference type="EMBL" id="PZD93368.1"/>
    </source>
</evidence>
<dbReference type="PANTHER" id="PTHR22749:SF6">
    <property type="entry name" value="RIBOFLAVIN KINASE"/>
    <property type="match status" value="1"/>
</dbReference>
<evidence type="ECO:0000256" key="5">
    <source>
        <dbReference type="ARBA" id="ARBA00022643"/>
    </source>
</evidence>
<dbReference type="InterPro" id="IPR014729">
    <property type="entry name" value="Rossmann-like_a/b/a_fold"/>
</dbReference>
<dbReference type="UniPathway" id="UPA00277">
    <property type="reaction ID" value="UER00407"/>
</dbReference>
<evidence type="ECO:0000256" key="3">
    <source>
        <dbReference type="ARBA" id="ARBA00005201"/>
    </source>
</evidence>
<comment type="catalytic activity">
    <reaction evidence="13 15">
        <text>riboflavin + ATP = FMN + ADP + H(+)</text>
        <dbReference type="Rhea" id="RHEA:14357"/>
        <dbReference type="ChEBI" id="CHEBI:15378"/>
        <dbReference type="ChEBI" id="CHEBI:30616"/>
        <dbReference type="ChEBI" id="CHEBI:57986"/>
        <dbReference type="ChEBI" id="CHEBI:58210"/>
        <dbReference type="ChEBI" id="CHEBI:456216"/>
        <dbReference type="EC" id="2.7.1.26"/>
    </reaction>
</comment>
<accession>A0A2W1L0B9</accession>
<dbReference type="GO" id="GO:0005524">
    <property type="term" value="F:ATP binding"/>
    <property type="evidence" value="ECO:0007669"/>
    <property type="project" value="UniProtKB-UniRule"/>
</dbReference>
<dbReference type="InterPro" id="IPR015864">
    <property type="entry name" value="FAD_synthase"/>
</dbReference>
<sequence length="325" mass="35565">MEIIRLRYPFDSQSLVQASRSKVMAVGHFDGVHLGHQDVISRAVRRAAETGRLAAVMTFHPHPKEVLGHGRQYESALTPMEEKLKLFASIGVDLAYVVHFDETLASLSPEQFVQELLRELRVDEAVVGFDFTFGSRGAGTPETLRELGGRELSVTVIPPLVDQGIKVSSTRIREALLAGDVSAAKRLLGRPYRISGTVTQGEGRGRTIGFPTANIAEDANYMLPKLGVYAVTALLENGSVRPAVMNLGVKPTFHELPGEAKLEVHLFDYSGDLYGQKLAVDFQSFLRPERKFSGVQELVSQIKQDAEEAKSLLAGLHGSGPQYGR</sequence>
<feature type="domain" description="Riboflavin kinase" evidence="16">
    <location>
        <begin position="187"/>
        <end position="314"/>
    </location>
</feature>
<dbReference type="NCBIfam" id="NF004160">
    <property type="entry name" value="PRK05627.1-3"/>
    <property type="match status" value="1"/>
</dbReference>
<dbReference type="FunFam" id="3.40.50.620:FF:000021">
    <property type="entry name" value="Riboflavin biosynthesis protein"/>
    <property type="match status" value="1"/>
</dbReference>
<evidence type="ECO:0000256" key="12">
    <source>
        <dbReference type="ARBA" id="ARBA00023268"/>
    </source>
</evidence>
<keyword evidence="8 15" id="KW-0547">Nucleotide-binding</keyword>
<keyword evidence="5 15" id="KW-0288">FMN</keyword>
<dbReference type="Pfam" id="PF01687">
    <property type="entry name" value="Flavokinase"/>
    <property type="match status" value="1"/>
</dbReference>
<dbReference type="OrthoDB" id="9803667at2"/>
<proteinExistence type="inferred from homology"/>
<protein>
    <recommendedName>
        <fullName evidence="15">Riboflavin biosynthesis protein</fullName>
    </recommendedName>
    <domain>
        <recommendedName>
            <fullName evidence="15">Riboflavin kinase</fullName>
            <ecNumber evidence="15">2.7.1.26</ecNumber>
        </recommendedName>
        <alternativeName>
            <fullName evidence="15">Flavokinase</fullName>
        </alternativeName>
    </domain>
    <domain>
        <recommendedName>
            <fullName evidence="15">FMN adenylyltransferase</fullName>
            <ecNumber evidence="15">2.7.7.2</ecNumber>
        </recommendedName>
        <alternativeName>
            <fullName evidence="15">FAD pyrophosphorylase</fullName>
        </alternativeName>
        <alternativeName>
            <fullName evidence="15">FAD synthase</fullName>
        </alternativeName>
    </domain>
</protein>
<comment type="pathway">
    <text evidence="3 15">Cofactor biosynthesis; FMN biosynthesis; FMN from riboflavin (ATP route): step 1/1.</text>
</comment>
<dbReference type="GO" id="GO:0006747">
    <property type="term" value="P:FAD biosynthetic process"/>
    <property type="evidence" value="ECO:0007669"/>
    <property type="project" value="UniProtKB-UniRule"/>
</dbReference>
<dbReference type="GO" id="GO:0008531">
    <property type="term" value="F:riboflavin kinase activity"/>
    <property type="evidence" value="ECO:0007669"/>
    <property type="project" value="UniProtKB-UniRule"/>
</dbReference>
<dbReference type="InterPro" id="IPR023465">
    <property type="entry name" value="Riboflavin_kinase_dom_sf"/>
</dbReference>
<dbReference type="InterPro" id="IPR015865">
    <property type="entry name" value="Riboflavin_kinase_bac/euk"/>
</dbReference>
<comment type="catalytic activity">
    <reaction evidence="14 15">
        <text>FMN + ATP + H(+) = FAD + diphosphate</text>
        <dbReference type="Rhea" id="RHEA:17237"/>
        <dbReference type="ChEBI" id="CHEBI:15378"/>
        <dbReference type="ChEBI" id="CHEBI:30616"/>
        <dbReference type="ChEBI" id="CHEBI:33019"/>
        <dbReference type="ChEBI" id="CHEBI:57692"/>
        <dbReference type="ChEBI" id="CHEBI:58210"/>
        <dbReference type="EC" id="2.7.7.2"/>
    </reaction>
</comment>
<keyword evidence="6 15" id="KW-0808">Transferase</keyword>
<gene>
    <name evidence="17" type="ORF">DNH61_22280</name>
</gene>
<evidence type="ECO:0000256" key="15">
    <source>
        <dbReference type="PIRNR" id="PIRNR004491"/>
    </source>
</evidence>
<evidence type="ECO:0000313" key="18">
    <source>
        <dbReference type="Proteomes" id="UP000249522"/>
    </source>
</evidence>
<keyword evidence="10 15" id="KW-0274">FAD</keyword>
<dbReference type="FunFam" id="2.40.30.30:FF:000003">
    <property type="entry name" value="Riboflavin biosynthesis protein"/>
    <property type="match status" value="1"/>
</dbReference>
<evidence type="ECO:0000256" key="6">
    <source>
        <dbReference type="ARBA" id="ARBA00022679"/>
    </source>
</evidence>
<name>A0A2W1L0B9_9BACL</name>
<evidence type="ECO:0000256" key="11">
    <source>
        <dbReference type="ARBA" id="ARBA00022840"/>
    </source>
</evidence>
<comment type="pathway">
    <text evidence="2 15">Cofactor biosynthesis; FAD biosynthesis; FAD from FMN: step 1/1.</text>
</comment>
<keyword evidence="12" id="KW-0511">Multifunctional enzyme</keyword>
<reference evidence="17 18" key="1">
    <citation type="submission" date="2018-06" db="EMBL/GenBank/DDBJ databases">
        <title>Paenibacillus imtechensis sp. nov.</title>
        <authorList>
            <person name="Pinnaka A.K."/>
            <person name="Singh H."/>
            <person name="Kaur M."/>
        </authorList>
    </citation>
    <scope>NUCLEOTIDE SEQUENCE [LARGE SCALE GENOMIC DNA]</scope>
    <source>
        <strain evidence="17 18">SMB1</strain>
    </source>
</reference>
<dbReference type="SUPFAM" id="SSF82114">
    <property type="entry name" value="Riboflavin kinase-like"/>
    <property type="match status" value="1"/>
</dbReference>
<dbReference type="InterPro" id="IPR023468">
    <property type="entry name" value="Riboflavin_kinase"/>
</dbReference>
<comment type="caution">
    <text evidence="17">The sequence shown here is derived from an EMBL/GenBank/DDBJ whole genome shotgun (WGS) entry which is preliminary data.</text>
</comment>
<evidence type="ECO:0000256" key="1">
    <source>
        <dbReference type="ARBA" id="ARBA00002121"/>
    </source>
</evidence>
<dbReference type="SUPFAM" id="SSF52374">
    <property type="entry name" value="Nucleotidylyl transferase"/>
    <property type="match status" value="1"/>
</dbReference>
<comment type="function">
    <text evidence="1">Catalyzes the phosphorylation of riboflavin to FMN followed by the adenylation of FMN to FAD.</text>
</comment>
<dbReference type="NCBIfam" id="NF004162">
    <property type="entry name" value="PRK05627.1-5"/>
    <property type="match status" value="1"/>
</dbReference>
<dbReference type="Proteomes" id="UP000249522">
    <property type="component" value="Unassembled WGS sequence"/>
</dbReference>
<dbReference type="NCBIfam" id="TIGR00125">
    <property type="entry name" value="cyt_tran_rel"/>
    <property type="match status" value="1"/>
</dbReference>